<sequence length="52" mass="5473">MPSRSLGTDECDDGCADERDESSDAGCDAKVMIDGKEMVKPTLPKRAALVTG</sequence>
<feature type="compositionally biased region" description="Acidic residues" evidence="1">
    <location>
        <begin position="9"/>
        <end position="23"/>
    </location>
</feature>
<keyword evidence="3" id="KW-1185">Reference proteome</keyword>
<dbReference type="EMBL" id="JAHEPS010000015">
    <property type="protein sequence ID" value="MBT1446564.1"/>
    <property type="molecule type" value="Genomic_DNA"/>
</dbReference>
<dbReference type="Proteomes" id="UP001195903">
    <property type="component" value="Unassembled WGS sequence"/>
</dbReference>
<name>A0ABS5V7Z4_9GAMM</name>
<comment type="caution">
    <text evidence="2">The sequence shown here is derived from an EMBL/GenBank/DDBJ whole genome shotgun (WGS) entry which is preliminary data.</text>
</comment>
<evidence type="ECO:0000313" key="2">
    <source>
        <dbReference type="EMBL" id="MBT1446564.1"/>
    </source>
</evidence>
<reference evidence="2 3" key="1">
    <citation type="submission" date="2021-05" db="EMBL/GenBank/DDBJ databases">
        <title>Shewanella sp. JM162201.</title>
        <authorList>
            <person name="Xu S."/>
            <person name="Li A."/>
        </authorList>
    </citation>
    <scope>NUCLEOTIDE SEQUENCE [LARGE SCALE GENOMIC DNA]</scope>
    <source>
        <strain evidence="2 3">JM162201</strain>
    </source>
</reference>
<evidence type="ECO:0000256" key="1">
    <source>
        <dbReference type="SAM" id="MobiDB-lite"/>
    </source>
</evidence>
<organism evidence="2 3">
    <name type="scientific">Shewanella jiangmenensis</name>
    <dbReference type="NCBI Taxonomy" id="2837387"/>
    <lineage>
        <taxon>Bacteria</taxon>
        <taxon>Pseudomonadati</taxon>
        <taxon>Pseudomonadota</taxon>
        <taxon>Gammaproteobacteria</taxon>
        <taxon>Alteromonadales</taxon>
        <taxon>Shewanellaceae</taxon>
        <taxon>Shewanella</taxon>
    </lineage>
</organism>
<proteinExistence type="predicted"/>
<gene>
    <name evidence="2" type="ORF">KJI95_18880</name>
</gene>
<evidence type="ECO:0000313" key="3">
    <source>
        <dbReference type="Proteomes" id="UP001195903"/>
    </source>
</evidence>
<accession>A0ABS5V7Z4</accession>
<protein>
    <submittedName>
        <fullName evidence="2">Uncharacterized protein</fullName>
    </submittedName>
</protein>
<feature type="region of interest" description="Disordered" evidence="1">
    <location>
        <begin position="1"/>
        <end position="26"/>
    </location>
</feature>
<dbReference type="RefSeq" id="WP_214508761.1">
    <property type="nucleotide sequence ID" value="NZ_JAHEPS010000015.1"/>
</dbReference>